<dbReference type="Proteomes" id="UP001016761">
    <property type="component" value="Unassembled WGS sequence"/>
</dbReference>
<sequence>MQTKTADADKRTADNPITRERSYHAVPADWVRMGHDEHRLEDRSRFYADKACYEYVLARDPAAVGNIAERHRLHVAYRKPGSTEAVERVYEASVVETTADALEVSTSAVDGDRGPEGWGTIAFEALAPDANTAVIPKCVYDGEPRNFRASVAVRPSEPRIGGER</sequence>
<evidence type="ECO:0000313" key="3">
    <source>
        <dbReference type="Proteomes" id="UP001016761"/>
    </source>
</evidence>
<evidence type="ECO:0000256" key="1">
    <source>
        <dbReference type="SAM" id="MobiDB-lite"/>
    </source>
</evidence>
<name>A0ABX2LIH1_9EURY</name>
<evidence type="ECO:0000313" key="2">
    <source>
        <dbReference type="EMBL" id="NUC74959.1"/>
    </source>
</evidence>
<keyword evidence="3" id="KW-1185">Reference proteome</keyword>
<comment type="caution">
    <text evidence="2">The sequence shown here is derived from an EMBL/GenBank/DDBJ whole genome shotgun (WGS) entry which is preliminary data.</text>
</comment>
<gene>
    <name evidence="2" type="ORF">HTZ84_22095</name>
</gene>
<accession>A0ABX2LIH1</accession>
<protein>
    <submittedName>
        <fullName evidence="2">Uncharacterized protein</fullName>
    </submittedName>
</protein>
<organism evidence="2 3">
    <name type="scientific">Haloterrigena gelatinilytica</name>
    <dbReference type="NCBI Taxonomy" id="2741724"/>
    <lineage>
        <taxon>Archaea</taxon>
        <taxon>Methanobacteriati</taxon>
        <taxon>Methanobacteriota</taxon>
        <taxon>Stenosarchaea group</taxon>
        <taxon>Halobacteria</taxon>
        <taxon>Halobacteriales</taxon>
        <taxon>Natrialbaceae</taxon>
        <taxon>Haloterrigena</taxon>
    </lineage>
</organism>
<dbReference type="RefSeq" id="WP_174682798.1">
    <property type="nucleotide sequence ID" value="NZ_JABUQZ010000003.1"/>
</dbReference>
<proteinExistence type="predicted"/>
<feature type="region of interest" description="Disordered" evidence="1">
    <location>
        <begin position="1"/>
        <end position="20"/>
    </location>
</feature>
<reference evidence="2 3" key="1">
    <citation type="submission" date="2020-06" db="EMBL/GenBank/DDBJ databases">
        <title>Haloterrigena sp. nov., an extremely halophilic archaeon isolated from a saline sediment.</title>
        <authorList>
            <person name="Liu B.-B."/>
        </authorList>
    </citation>
    <scope>NUCLEOTIDE SEQUENCE [LARGE SCALE GENOMIC DNA]</scope>
    <source>
        <strain evidence="2 3">SYSU A558-1</strain>
    </source>
</reference>
<dbReference type="EMBL" id="JABUQZ010000003">
    <property type="protein sequence ID" value="NUC74959.1"/>
    <property type="molecule type" value="Genomic_DNA"/>
</dbReference>